<dbReference type="Pfam" id="PF16977">
    <property type="entry name" value="ApeC"/>
    <property type="match status" value="1"/>
</dbReference>
<feature type="region of interest" description="Disordered" evidence="13">
    <location>
        <begin position="770"/>
        <end position="795"/>
    </location>
</feature>
<feature type="binding site" evidence="11">
    <location>
        <position position="171"/>
    </location>
    <ligand>
        <name>Zn(2+)</name>
        <dbReference type="ChEBI" id="CHEBI:29105"/>
        <note>catalytic</note>
    </ligand>
</feature>
<dbReference type="InterPro" id="IPR006026">
    <property type="entry name" value="Peptidase_Metallo"/>
</dbReference>
<dbReference type="PROSITE" id="PS51864">
    <property type="entry name" value="ASTACIN"/>
    <property type="match status" value="1"/>
</dbReference>
<dbReference type="SMART" id="SM00235">
    <property type="entry name" value="ZnMc"/>
    <property type="match status" value="1"/>
</dbReference>
<dbReference type="SUPFAM" id="SSF56436">
    <property type="entry name" value="C-type lectin-like"/>
    <property type="match status" value="2"/>
</dbReference>
<dbReference type="InterPro" id="IPR001304">
    <property type="entry name" value="C-type_lectin-like"/>
</dbReference>
<feature type="domain" description="CUB" evidence="15">
    <location>
        <begin position="537"/>
        <end position="645"/>
    </location>
</feature>
<dbReference type="SUPFAM" id="SSF57535">
    <property type="entry name" value="Complement control module/SCR domain"/>
    <property type="match status" value="1"/>
</dbReference>
<feature type="signal peptide" evidence="14">
    <location>
        <begin position="1"/>
        <end position="15"/>
    </location>
</feature>
<dbReference type="SUPFAM" id="SSF49854">
    <property type="entry name" value="Spermadhesin, CUB domain"/>
    <property type="match status" value="1"/>
</dbReference>
<evidence type="ECO:0000256" key="1">
    <source>
        <dbReference type="ARBA" id="ARBA00022572"/>
    </source>
</evidence>
<dbReference type="KEGG" id="lgi:LOTGIDRAFT_232838"/>
<evidence type="ECO:0000256" key="13">
    <source>
        <dbReference type="SAM" id="MobiDB-lite"/>
    </source>
</evidence>
<evidence type="ECO:0000256" key="4">
    <source>
        <dbReference type="ARBA" id="ARBA00022729"/>
    </source>
</evidence>
<accession>V4ADB3</accession>
<feature type="disulfide bond" evidence="9">
    <location>
        <begin position="674"/>
        <end position="713"/>
    </location>
</feature>
<feature type="active site" evidence="11">
    <location>
        <position position="172"/>
    </location>
</feature>
<evidence type="ECO:0000256" key="2">
    <source>
        <dbReference type="ARBA" id="ARBA00022670"/>
    </source>
</evidence>
<dbReference type="CDD" id="cd00041">
    <property type="entry name" value="CUB"/>
    <property type="match status" value="1"/>
</dbReference>
<feature type="domain" description="C-type lectin" evidence="16">
    <location>
        <begin position="848"/>
        <end position="957"/>
    </location>
</feature>
<dbReference type="SMART" id="SM00034">
    <property type="entry name" value="CLECT"/>
    <property type="match status" value="2"/>
</dbReference>
<dbReference type="GO" id="GO:0006508">
    <property type="term" value="P:proteolysis"/>
    <property type="evidence" value="ECO:0007669"/>
    <property type="project" value="UniProtKB-KW"/>
</dbReference>
<dbReference type="SMART" id="SM00130">
    <property type="entry name" value="KR"/>
    <property type="match status" value="1"/>
</dbReference>
<dbReference type="Gene3D" id="3.10.100.10">
    <property type="entry name" value="Mannose-Binding Protein A, subunit A"/>
    <property type="match status" value="2"/>
</dbReference>
<dbReference type="InterPro" id="IPR035914">
    <property type="entry name" value="Sperma_CUB_dom_sf"/>
</dbReference>
<feature type="domain" description="Sushi" evidence="18">
    <location>
        <begin position="1144"/>
        <end position="1204"/>
    </location>
</feature>
<comment type="caution">
    <text evidence="9">Lacks conserved residue(s) required for the propagation of feature annotation.</text>
</comment>
<dbReference type="CDD" id="cd00037">
    <property type="entry name" value="CLECT"/>
    <property type="match status" value="1"/>
</dbReference>
<dbReference type="InterPro" id="IPR000859">
    <property type="entry name" value="CUB_dom"/>
</dbReference>
<protein>
    <recommendedName>
        <fullName evidence="12">Metalloendopeptidase</fullName>
        <ecNumber evidence="12">3.4.24.-</ecNumber>
    </recommendedName>
</protein>
<dbReference type="InterPro" id="IPR016187">
    <property type="entry name" value="CTDL_fold"/>
</dbReference>
<proteinExistence type="predicted"/>
<evidence type="ECO:0000256" key="6">
    <source>
        <dbReference type="ARBA" id="ARBA00022833"/>
    </source>
</evidence>
<evidence type="ECO:0000256" key="14">
    <source>
        <dbReference type="SAM" id="SignalP"/>
    </source>
</evidence>
<feature type="domain" description="C-type lectin" evidence="16">
    <location>
        <begin position="1022"/>
        <end position="1133"/>
    </location>
</feature>
<dbReference type="SMART" id="SM00042">
    <property type="entry name" value="CUB"/>
    <property type="match status" value="1"/>
</dbReference>
<dbReference type="GO" id="GO:0004222">
    <property type="term" value="F:metalloendopeptidase activity"/>
    <property type="evidence" value="ECO:0007669"/>
    <property type="project" value="UniProtKB-UniRule"/>
</dbReference>
<dbReference type="Gene3D" id="3.40.390.10">
    <property type="entry name" value="Collagenase (Catalytic Domain)"/>
    <property type="match status" value="1"/>
</dbReference>
<evidence type="ECO:0000259" key="19">
    <source>
        <dbReference type="PROSITE" id="PS51864"/>
    </source>
</evidence>
<dbReference type="Pfam" id="PF00431">
    <property type="entry name" value="CUB"/>
    <property type="match status" value="1"/>
</dbReference>
<dbReference type="Proteomes" id="UP000030746">
    <property type="component" value="Unassembled WGS sequence"/>
</dbReference>
<evidence type="ECO:0000259" key="15">
    <source>
        <dbReference type="PROSITE" id="PS01180"/>
    </source>
</evidence>
<sequence length="1387" mass="156377">MKWLLLLSLALVVKGNSSSEQSKGNTVIDPLPDNGIDSANDDSDRVIEPEIAEIIYNEEPMPEPPSDEREESNHERKKRYIKTSTTLWPNNEIIYSYTPSDYSTAGSRSAIEFSIGYLRDRTCLKFTEVDQKNYSAPHVRFVRQNGCQADLGYNPNRDTTCSCCSKGTCYHEMLHVLGFMHEHQRPERDRYIEIDYLVIDPVKWSQFVMLSENEVSYTDKDIYKVGSTMHYSGWAFQKDHFGSAIKTVNDDYQMAEDFYYPIREANIRYKCQQAECSNFNLTCVNDGYVTKYMGKCQCVCPDGLSPKDGCSKAVTSANAVDWPRGSYAFVAAGTGCPAGFNIGHRKHWSAGFSWAQSANNPMKGKQDHYSTEYEFCVSRNNFNNSNNKWPAGVYCLHRVGGTCPEGFTPGAVQFDDFIRSSSSHFNNTKSGDLPDGVFDQDTKFEFCCRSDGLKTIPIELPLTNEFVLYNADNTINDPCQAVKNFNSYKYYYSFNNYISANGSIASRTGKYPFSFTYNGVKTFLFYICHYTPLDVSCGGTIELDNNNPSQKFTSLNFPNNYNHNSKCSWLITAPVGSKIYLDFDKFDVDCSDNVEVRVFNIGEQHPKFCLHNGKTFRSYTNKMTVIFHTSESKASSGFHGNVRFVKDEDNCYDYKDYGASYRGTVNITKNFETCLPWSETLLCRYSSRNPKDAEAGLDSNYCRNPGSADRPWCYTEATECKRRVCDVCQQEKVHDVYADCQKLISTVANFCSQDPRASANCRSSCLKDNPLPSKPQSRSSVSCNPPTTVPSDGYTNDTVKSSYNVGDIITYTCNDNPASTVKLMCSVDGTFNSFTKACKMCDDGWLALNGICYKKADRYMSYTNARVNCEKLGAKLIMPKSQVAYDFLLRVRNKLKETWLGANDIAKEGTWRWLDNTIIRQEDMRFGTGQPSNSSGSYDCASVLSIRNNPLWVDKNCYHSGLHYDSVCEKPGKDVCHDMIPDCSERAAQDYDFCNAENGFAELYCKNFCTGCKKCDAGGDFYNGNCYYPQPDKKLGSAATAACAAMGGHLPIVKSWADVTKINSYFGIQWLGLTDVATEGSFMWPDGTPLGNFNNWGVNNDGTKEPDNYYNSDCVLLYYSKWYDRYCSYYEYYNYVCVKESKVAKCALPNASNNSTLSHGVEPLYQGSRIVTKCNDGYMATSGDITRICLADGTFSGSAPVCEDETTANVITPNNNVPIEDRRQTIATLNGYMFSGDFEQFEIPRAGQIVSWEYFSRAAGNVGLMVFEYNGTNSLKLKGYNYIKTDGASRHSIYHVPIAGRINVEKGDRIGVWFPENKQVIGVNYHHDYVEWRYPTQQIRRSYNAYNSTTSISVNTTYDFYESSSSTKEAKVLHGFFSLRANIGPRN</sequence>
<name>V4ADB3_LOTGI</name>
<dbReference type="PROSITE" id="PS01180">
    <property type="entry name" value="CUB"/>
    <property type="match status" value="1"/>
</dbReference>
<keyword evidence="4 14" id="KW-0732">Signal</keyword>
<keyword evidence="8 9" id="KW-1015">Disulfide bond</keyword>
<feature type="region of interest" description="Disordered" evidence="13">
    <location>
        <begin position="56"/>
        <end position="78"/>
    </location>
</feature>
<dbReference type="InterPro" id="IPR000001">
    <property type="entry name" value="Kringle"/>
</dbReference>
<dbReference type="SUPFAM" id="SSF55486">
    <property type="entry name" value="Metalloproteases ('zincins'), catalytic domain"/>
    <property type="match status" value="1"/>
</dbReference>
<feature type="domain" description="Sushi" evidence="18">
    <location>
        <begin position="781"/>
        <end position="854"/>
    </location>
</feature>
<feature type="binding site" evidence="11">
    <location>
        <position position="175"/>
    </location>
    <ligand>
        <name>Zn(2+)</name>
        <dbReference type="ChEBI" id="CHEBI:29105"/>
        <note>catalytic</note>
    </ligand>
</feature>
<feature type="domain" description="Kringle" evidence="17">
    <location>
        <begin position="652"/>
        <end position="730"/>
    </location>
</feature>
<keyword evidence="21" id="KW-1185">Reference proteome</keyword>
<dbReference type="InterPro" id="IPR016186">
    <property type="entry name" value="C-type_lectin-like/link_sf"/>
</dbReference>
<dbReference type="Pfam" id="PF01400">
    <property type="entry name" value="Astacin"/>
    <property type="match status" value="1"/>
</dbReference>
<dbReference type="EMBL" id="KB201977">
    <property type="protein sequence ID" value="ESO93105.1"/>
    <property type="molecule type" value="Genomic_DNA"/>
</dbReference>
<evidence type="ECO:0000256" key="10">
    <source>
        <dbReference type="PROSITE-ProRule" id="PRU00302"/>
    </source>
</evidence>
<dbReference type="PANTHER" id="PTHR10127">
    <property type="entry name" value="DISCOIDIN, CUB, EGF, LAMININ , AND ZINC METALLOPROTEASE DOMAIN CONTAINING"/>
    <property type="match status" value="1"/>
</dbReference>
<keyword evidence="7 11" id="KW-0482">Metalloprotease</keyword>
<dbReference type="InterPro" id="IPR013806">
    <property type="entry name" value="Kringle-like"/>
</dbReference>
<dbReference type="PROSITE" id="PS50923">
    <property type="entry name" value="SUSHI"/>
    <property type="match status" value="2"/>
</dbReference>
<organism evidence="20 21">
    <name type="scientific">Lottia gigantea</name>
    <name type="common">Giant owl limpet</name>
    <dbReference type="NCBI Taxonomy" id="225164"/>
    <lineage>
        <taxon>Eukaryota</taxon>
        <taxon>Metazoa</taxon>
        <taxon>Spiralia</taxon>
        <taxon>Lophotrochozoa</taxon>
        <taxon>Mollusca</taxon>
        <taxon>Gastropoda</taxon>
        <taxon>Patellogastropoda</taxon>
        <taxon>Lottioidea</taxon>
        <taxon>Lottiidae</taxon>
        <taxon>Lottia</taxon>
    </lineage>
</organism>
<dbReference type="InterPro" id="IPR001506">
    <property type="entry name" value="Peptidase_M12A"/>
</dbReference>
<dbReference type="PROSITE" id="PS50070">
    <property type="entry name" value="KRINGLE_2"/>
    <property type="match status" value="1"/>
</dbReference>
<feature type="disulfide bond" evidence="10">
    <location>
        <begin position="1146"/>
        <end position="1189"/>
    </location>
</feature>
<dbReference type="RefSeq" id="XP_009056306.1">
    <property type="nucleotide sequence ID" value="XM_009058058.1"/>
</dbReference>
<gene>
    <name evidence="20" type="ORF">LOTGIDRAFT_232838</name>
</gene>
<evidence type="ECO:0000256" key="5">
    <source>
        <dbReference type="ARBA" id="ARBA00022801"/>
    </source>
</evidence>
<dbReference type="CTD" id="20249061"/>
<keyword evidence="3 11" id="KW-0479">Metal-binding</keyword>
<evidence type="ECO:0000259" key="17">
    <source>
        <dbReference type="PROSITE" id="PS50070"/>
    </source>
</evidence>
<dbReference type="EC" id="3.4.24.-" evidence="12"/>
<dbReference type="PROSITE" id="PS50041">
    <property type="entry name" value="C_TYPE_LECTIN_2"/>
    <property type="match status" value="2"/>
</dbReference>
<dbReference type="HOGENOM" id="CLU_003993_0_0_1"/>
<dbReference type="PRINTS" id="PR00018">
    <property type="entry name" value="KRINGLE"/>
</dbReference>
<feature type="binding site" evidence="11">
    <location>
        <position position="181"/>
    </location>
    <ligand>
        <name>Zn(2+)</name>
        <dbReference type="ChEBI" id="CHEBI:29105"/>
        <note>catalytic</note>
    </ligand>
</feature>
<dbReference type="InterPro" id="IPR035976">
    <property type="entry name" value="Sushi/SCR/CCP_sf"/>
</dbReference>
<dbReference type="InterPro" id="IPR031569">
    <property type="entry name" value="ApeC"/>
</dbReference>
<evidence type="ECO:0000259" key="18">
    <source>
        <dbReference type="PROSITE" id="PS50923"/>
    </source>
</evidence>
<evidence type="ECO:0000256" key="9">
    <source>
        <dbReference type="PROSITE-ProRule" id="PRU00121"/>
    </source>
</evidence>
<evidence type="ECO:0000256" key="12">
    <source>
        <dbReference type="RuleBase" id="RU361183"/>
    </source>
</evidence>
<dbReference type="InterPro" id="IPR000436">
    <property type="entry name" value="Sushi_SCR_CCP_dom"/>
</dbReference>
<keyword evidence="2 11" id="KW-0645">Protease</keyword>
<feature type="disulfide bond" evidence="9">
    <location>
        <begin position="702"/>
        <end position="725"/>
    </location>
</feature>
<dbReference type="SUPFAM" id="SSF57440">
    <property type="entry name" value="Kringle-like"/>
    <property type="match status" value="1"/>
</dbReference>
<evidence type="ECO:0000313" key="21">
    <source>
        <dbReference type="Proteomes" id="UP000030746"/>
    </source>
</evidence>
<feature type="chain" id="PRO_5012000169" description="Metalloendopeptidase" evidence="14">
    <location>
        <begin position="16"/>
        <end position="1387"/>
    </location>
</feature>
<evidence type="ECO:0000256" key="11">
    <source>
        <dbReference type="PROSITE-ProRule" id="PRU01211"/>
    </source>
</evidence>
<dbReference type="InterPro" id="IPR018056">
    <property type="entry name" value="Kringle_CS"/>
</dbReference>
<evidence type="ECO:0000313" key="20">
    <source>
        <dbReference type="EMBL" id="ESO93105.1"/>
    </source>
</evidence>
<dbReference type="Pfam" id="PF00051">
    <property type="entry name" value="Kringle"/>
    <property type="match status" value="1"/>
</dbReference>
<dbReference type="OrthoDB" id="6131366at2759"/>
<dbReference type="PANTHER" id="PTHR10127:SF780">
    <property type="entry name" value="METALLOENDOPEPTIDASE"/>
    <property type="match status" value="1"/>
</dbReference>
<dbReference type="SMART" id="SM00032">
    <property type="entry name" value="CCP"/>
    <property type="match status" value="2"/>
</dbReference>
<dbReference type="GeneID" id="20249061"/>
<feature type="region of interest" description="Disordered" evidence="13">
    <location>
        <begin position="18"/>
        <end position="43"/>
    </location>
</feature>
<dbReference type="OMA" id="WCYTHAD"/>
<dbReference type="Pfam" id="PF00059">
    <property type="entry name" value="Lectin_C"/>
    <property type="match status" value="2"/>
</dbReference>
<comment type="cofactor">
    <cofactor evidence="11 12">
        <name>Zn(2+)</name>
        <dbReference type="ChEBI" id="CHEBI:29105"/>
    </cofactor>
    <text evidence="11 12">Binds 1 zinc ion per subunit.</text>
</comment>
<dbReference type="Pfam" id="PF00084">
    <property type="entry name" value="Sushi"/>
    <property type="match status" value="1"/>
</dbReference>
<dbReference type="PROSITE" id="PS00021">
    <property type="entry name" value="KRINGLE_1"/>
    <property type="match status" value="1"/>
</dbReference>
<feature type="domain" description="Peptidase M12A" evidence="19">
    <location>
        <begin position="79"/>
        <end position="272"/>
    </location>
</feature>
<dbReference type="GO" id="GO:0008270">
    <property type="term" value="F:zinc ion binding"/>
    <property type="evidence" value="ECO:0007669"/>
    <property type="project" value="UniProtKB-UniRule"/>
</dbReference>
<keyword evidence="5 11" id="KW-0378">Hydrolase</keyword>
<dbReference type="CDD" id="cd00033">
    <property type="entry name" value="CCP"/>
    <property type="match status" value="1"/>
</dbReference>
<evidence type="ECO:0000256" key="8">
    <source>
        <dbReference type="ARBA" id="ARBA00023157"/>
    </source>
</evidence>
<dbReference type="PRINTS" id="PR00480">
    <property type="entry name" value="ASTACIN"/>
</dbReference>
<dbReference type="Gene3D" id="2.60.120.290">
    <property type="entry name" value="Spermadhesin, CUB domain"/>
    <property type="match status" value="1"/>
</dbReference>
<dbReference type="InterPro" id="IPR024079">
    <property type="entry name" value="MetalloPept_cat_dom_sf"/>
</dbReference>
<feature type="compositionally biased region" description="Polar residues" evidence="13">
    <location>
        <begin position="774"/>
        <end position="795"/>
    </location>
</feature>
<evidence type="ECO:0000256" key="7">
    <source>
        <dbReference type="ARBA" id="ARBA00023049"/>
    </source>
</evidence>
<reference evidence="20 21" key="1">
    <citation type="journal article" date="2013" name="Nature">
        <title>Insights into bilaterian evolution from three spiralian genomes.</title>
        <authorList>
            <person name="Simakov O."/>
            <person name="Marletaz F."/>
            <person name="Cho S.J."/>
            <person name="Edsinger-Gonzales E."/>
            <person name="Havlak P."/>
            <person name="Hellsten U."/>
            <person name="Kuo D.H."/>
            <person name="Larsson T."/>
            <person name="Lv J."/>
            <person name="Arendt D."/>
            <person name="Savage R."/>
            <person name="Osoegawa K."/>
            <person name="de Jong P."/>
            <person name="Grimwood J."/>
            <person name="Chapman J.A."/>
            <person name="Shapiro H."/>
            <person name="Aerts A."/>
            <person name="Otillar R.P."/>
            <person name="Terry A.Y."/>
            <person name="Boore J.L."/>
            <person name="Grigoriev I.V."/>
            <person name="Lindberg D.R."/>
            <person name="Seaver E.C."/>
            <person name="Weisblat D.A."/>
            <person name="Putnam N.H."/>
            <person name="Rokhsar D.S."/>
        </authorList>
    </citation>
    <scope>NUCLEOTIDE SEQUENCE [LARGE SCALE GENOMIC DNA]</scope>
</reference>
<keyword evidence="10" id="KW-0768">Sushi</keyword>
<evidence type="ECO:0000256" key="3">
    <source>
        <dbReference type="ARBA" id="ARBA00022723"/>
    </source>
</evidence>
<evidence type="ECO:0000259" key="16">
    <source>
        <dbReference type="PROSITE" id="PS50041"/>
    </source>
</evidence>
<dbReference type="InterPro" id="IPR038178">
    <property type="entry name" value="Kringle_sf"/>
</dbReference>
<keyword evidence="6 11" id="KW-0862">Zinc</keyword>
<dbReference type="Gene3D" id="2.10.70.10">
    <property type="entry name" value="Complement Module, domain 1"/>
    <property type="match status" value="1"/>
</dbReference>
<dbReference type="Gene3D" id="2.40.20.10">
    <property type="entry name" value="Plasminogen Kringle 4"/>
    <property type="match status" value="1"/>
</dbReference>
<keyword evidence="1 9" id="KW-0420">Kringle</keyword>